<evidence type="ECO:0000313" key="2">
    <source>
        <dbReference type="EMBL" id="WKD50044.1"/>
    </source>
</evidence>
<evidence type="ECO:0000313" key="3">
    <source>
        <dbReference type="Proteomes" id="UP001321520"/>
    </source>
</evidence>
<dbReference type="InterPro" id="IPR056724">
    <property type="entry name" value="DUF7822"/>
</dbReference>
<dbReference type="Proteomes" id="UP001321520">
    <property type="component" value="Chromosome"/>
</dbReference>
<protein>
    <recommendedName>
        <fullName evidence="1">DUF7822 domain-containing protein</fullName>
    </recommendedName>
</protein>
<accession>A0ABY9EES7</accession>
<feature type="domain" description="DUF7822" evidence="1">
    <location>
        <begin position="13"/>
        <end position="148"/>
    </location>
</feature>
<sequence length="224" mass="25173">MANRSYLYSLSNQPTSYTDRPESISGLSEWPYNVPLSYRILLSGNPKLCASLVSDGFESDSPDDKTQLYAISGDFNTGFIRFKNFIEVVRLLAAEKSAPLLSMLDETVDFLQQHQDRYLLLETIELDCMEEEEEAALRACVEAEVTACRDVGAAIDSLPGDPRMAADILKGAAEKEKAPPLNVFYGILFNDNFDCLDNDTPLGLYWSDVLYCELENKEEFDEFV</sequence>
<dbReference type="RefSeq" id="WP_301415957.1">
    <property type="nucleotide sequence ID" value="NZ_CP098023.1"/>
</dbReference>
<dbReference type="Pfam" id="PF25135">
    <property type="entry name" value="DUF7822"/>
    <property type="match status" value="1"/>
</dbReference>
<name>A0ABY9EES7_9GAMM</name>
<reference evidence="2 3" key="1">
    <citation type="submission" date="2022-05" db="EMBL/GenBank/DDBJ databases">
        <title>Microbulbifer sp. nov., isolated from sponge.</title>
        <authorList>
            <person name="Gao L."/>
        </authorList>
    </citation>
    <scope>NUCLEOTIDE SEQUENCE [LARGE SCALE GENOMIC DNA]</scope>
    <source>
        <strain evidence="2 3">MI-G</strain>
    </source>
</reference>
<evidence type="ECO:0000259" key="1">
    <source>
        <dbReference type="Pfam" id="PF25135"/>
    </source>
</evidence>
<proteinExistence type="predicted"/>
<keyword evidence="3" id="KW-1185">Reference proteome</keyword>
<dbReference type="EMBL" id="CP098023">
    <property type="protein sequence ID" value="WKD50044.1"/>
    <property type="molecule type" value="Genomic_DNA"/>
</dbReference>
<organism evidence="2 3">
    <name type="scientific">Microbulbifer spongiae</name>
    <dbReference type="NCBI Taxonomy" id="2944933"/>
    <lineage>
        <taxon>Bacteria</taxon>
        <taxon>Pseudomonadati</taxon>
        <taxon>Pseudomonadota</taxon>
        <taxon>Gammaproteobacteria</taxon>
        <taxon>Cellvibrionales</taxon>
        <taxon>Microbulbiferaceae</taxon>
        <taxon>Microbulbifer</taxon>
    </lineage>
</organism>
<gene>
    <name evidence="2" type="ORF">M8T91_01045</name>
</gene>